<keyword evidence="3" id="KW-1185">Reference proteome</keyword>
<accession>A0A4Z1HY52</accession>
<name>A0A4Z1HY52_9HELO</name>
<organism evidence="2 3">
    <name type="scientific">Botryotinia convoluta</name>
    <dbReference type="NCBI Taxonomy" id="54673"/>
    <lineage>
        <taxon>Eukaryota</taxon>
        <taxon>Fungi</taxon>
        <taxon>Dikarya</taxon>
        <taxon>Ascomycota</taxon>
        <taxon>Pezizomycotina</taxon>
        <taxon>Leotiomycetes</taxon>
        <taxon>Helotiales</taxon>
        <taxon>Sclerotiniaceae</taxon>
        <taxon>Botryotinia</taxon>
    </lineage>
</organism>
<sequence>MPPQARPQKKVPYASMFTEHVDGPIEIPSPRFVDDPRAPIPRTTIPPPIIAKAKNTLPQPVKVGEESGCGCVVM</sequence>
<gene>
    <name evidence="2" type="ORF">BCON_0111g00220</name>
</gene>
<dbReference type="Proteomes" id="UP000297527">
    <property type="component" value="Unassembled WGS sequence"/>
</dbReference>
<dbReference type="AlphaFoldDB" id="A0A4Z1HY52"/>
<evidence type="ECO:0000313" key="3">
    <source>
        <dbReference type="Proteomes" id="UP000297527"/>
    </source>
</evidence>
<feature type="region of interest" description="Disordered" evidence="1">
    <location>
        <begin position="25"/>
        <end position="47"/>
    </location>
</feature>
<evidence type="ECO:0000256" key="1">
    <source>
        <dbReference type="SAM" id="MobiDB-lite"/>
    </source>
</evidence>
<evidence type="ECO:0000313" key="2">
    <source>
        <dbReference type="EMBL" id="TGO54179.1"/>
    </source>
</evidence>
<proteinExistence type="predicted"/>
<reference evidence="2 3" key="1">
    <citation type="submission" date="2017-12" db="EMBL/GenBank/DDBJ databases">
        <title>Comparative genomics of Botrytis spp.</title>
        <authorList>
            <person name="Valero-Jimenez C.A."/>
            <person name="Tapia P."/>
            <person name="Veloso J."/>
            <person name="Silva-Moreno E."/>
            <person name="Staats M."/>
            <person name="Valdes J.H."/>
            <person name="Van Kan J.A.L."/>
        </authorList>
    </citation>
    <scope>NUCLEOTIDE SEQUENCE [LARGE SCALE GENOMIC DNA]</scope>
    <source>
        <strain evidence="2 3">MUCL11595</strain>
    </source>
</reference>
<protein>
    <submittedName>
        <fullName evidence="2">Uncharacterized protein</fullName>
    </submittedName>
</protein>
<comment type="caution">
    <text evidence="2">The sequence shown here is derived from an EMBL/GenBank/DDBJ whole genome shotgun (WGS) entry which is preliminary data.</text>
</comment>
<dbReference type="EMBL" id="PQXN01000111">
    <property type="protein sequence ID" value="TGO54179.1"/>
    <property type="molecule type" value="Genomic_DNA"/>
</dbReference>